<sequence length="1017" mass="113456">MQNLLIRWTEEIITAIARFAVSRDLPFYCDIQTIYQLTQEDRTRNPELKAPYILVTKNGDYLTVYEIAGSFREPDEVAPSTDKDSWQGRVARMTESLSAHFKHIGHKISTVYECDPEGGADELKRLLAPQYLSIRRTGLNLKYLLDEEVEKKAPWVTRERTWLVCYSGRVVLAGNELRDENRRIKALLAQCQPALFGQNPLLSALVGLKIRHDAFLSLVERALGDSGNGVMMRRMDAHEVGRVLRRQNNPKGTGDQWQPLLPDDPVIPWGVRQPGDDTAFLAPFLNFQVMDTRVQKIAGNLLQIHGLWHGTLAISLGPQNPQSFAKLKALVPRGVPWRMRTDLMPGGMKRLGVKRFTLNFASQVPGLEPIYESITRLAKVDKHDPVCVMTITVSTWGKTTEEVTRNLTLLSSAFDSWGNCGVTQTFGDPVKAWMASLTASSSSSGPCLLYPPLSEALNMLPLSRPASAWEDDGNALFPTPGGKIMPIGLATPKQPKLTTIIAGDSGGGKSVLLNILTSIMATSANLRLPWVSYIDKGFTGVGTTNLLRAALPPERRDEVLSIVLKNSPEYCRNLFDIQLGRQTPLPYESRFIVDMLTALCADPSTGRPPNEKETGDILDRLVEAAFTQAREKPRRYEEHVVPEIDEAVAETGIWERHPEYREDCKWYELSGLLQDAGKTAEAQRAHYQAMPELAAMAPLVESKDFQDAFGTIVREEGSEPLLKYISRCMTSACSQYKMFAGRTRFMISPSARVITVDLQHVAGDKTRKGNLKTGIMFLFAGHIAGGDFVLPQYQKELFSGLHSRWHEMHKSRVRQLDEEVKTKTYDELHNVKDAPFIFPMLETDDREQRKHGTRTVLSSQYLRDFPEAIGQSANSVFMVAVDPADHKVLRERFHVPEVTLRNFTRMGFGPSADDSGVPFLGIFRTKGTGTIAHIMKNAVGPQQLWALSTTPEDMALRRQLYDTVGDDTARRILAKNFPGGSAAKLIAYKQRTASATSSDNVIAALADELIAKQGYDL</sequence>
<dbReference type="SUPFAM" id="SSF52540">
    <property type="entry name" value="P-loop containing nucleoside triphosphate hydrolases"/>
    <property type="match status" value="1"/>
</dbReference>
<gene>
    <name evidence="1" type="ORF">C7431_11056</name>
</gene>
<dbReference type="OrthoDB" id="7229084at2"/>
<proteinExistence type="predicted"/>
<accession>A0A2V2BDH0</accession>
<dbReference type="EMBL" id="QGHF01000010">
    <property type="protein sequence ID" value="PWK94562.1"/>
    <property type="molecule type" value="Genomic_DNA"/>
</dbReference>
<evidence type="ECO:0000313" key="2">
    <source>
        <dbReference type="Proteomes" id="UP000245981"/>
    </source>
</evidence>
<dbReference type="AlphaFoldDB" id="A0A2V2BDH0"/>
<dbReference type="Gene3D" id="3.40.50.300">
    <property type="entry name" value="P-loop containing nucleotide triphosphate hydrolases"/>
    <property type="match status" value="1"/>
</dbReference>
<reference evidence="1 2" key="1">
    <citation type="submission" date="2018-05" db="EMBL/GenBank/DDBJ databases">
        <title>Genomic Encyclopedia of Type Strains, Phase IV (KMG-V): Genome sequencing to study the core and pangenomes of soil and plant-associated prokaryotes.</title>
        <authorList>
            <person name="Whitman W."/>
        </authorList>
    </citation>
    <scope>NUCLEOTIDE SEQUENCE [LARGE SCALE GENOMIC DNA]</scope>
    <source>
        <strain evidence="1 2">PNA 200-10</strain>
    </source>
</reference>
<dbReference type="Proteomes" id="UP000245981">
    <property type="component" value="Unassembled WGS sequence"/>
</dbReference>
<organism evidence="1 2">
    <name type="scientific">Pantoea allii</name>
    <dbReference type="NCBI Taxonomy" id="574096"/>
    <lineage>
        <taxon>Bacteria</taxon>
        <taxon>Pseudomonadati</taxon>
        <taxon>Pseudomonadota</taxon>
        <taxon>Gammaproteobacteria</taxon>
        <taxon>Enterobacterales</taxon>
        <taxon>Erwiniaceae</taxon>
        <taxon>Pantoea</taxon>
    </lineage>
</organism>
<comment type="caution">
    <text evidence="1">The sequence shown here is derived from an EMBL/GenBank/DDBJ whole genome shotgun (WGS) entry which is preliminary data.</text>
</comment>
<name>A0A2V2BDH0_9GAMM</name>
<dbReference type="InterPro" id="IPR027417">
    <property type="entry name" value="P-loop_NTPase"/>
</dbReference>
<protein>
    <submittedName>
        <fullName evidence="1">Intracellular multiplication protein IcmB</fullName>
    </submittedName>
</protein>
<dbReference type="RefSeq" id="WP_109717995.1">
    <property type="nucleotide sequence ID" value="NZ_QGHF01000010.1"/>
</dbReference>
<evidence type="ECO:0000313" key="1">
    <source>
        <dbReference type="EMBL" id="PWK94562.1"/>
    </source>
</evidence>